<evidence type="ECO:0000256" key="1">
    <source>
        <dbReference type="ARBA" id="ARBA00022603"/>
    </source>
</evidence>
<evidence type="ECO:0000256" key="8">
    <source>
        <dbReference type="RuleBase" id="RU000417"/>
    </source>
</evidence>
<dbReference type="GO" id="GO:0032259">
    <property type="term" value="P:methylation"/>
    <property type="evidence" value="ECO:0007669"/>
    <property type="project" value="UniProtKB-KW"/>
</dbReference>
<name>A0A839F0S7_9GAMM</name>
<protein>
    <recommendedName>
        <fullName evidence="8">Cytosine-specific methyltransferase</fullName>
        <ecNumber evidence="8">2.1.1.37</ecNumber>
    </recommendedName>
</protein>
<evidence type="ECO:0000313" key="9">
    <source>
        <dbReference type="EMBL" id="MBA8886730.1"/>
    </source>
</evidence>
<sequence>MNRSIDAGALRPYGQLDLDLRRQSAARGRMRAPEGIRHRVVGLFAGIGGVERGLSRAGHETLLFCENDLAAMAVLGDRFPDVQLHDDVRTLRSLPKKTSLVVAGFPCQDLSQAGATRGIAGARSGLVGEVFRLIEANRTPWVLLENVPFMLQLGRGEAMNVITERLEELGYKWAYRVVDSRAFGLPQRRRRVYLLASLEGDPRHILFADDAGAPPEPVLNGHPVACGFYWTEGLRGLGWAVDAIPTLKGGSTIGIPSPPAIWLPDGRLVTPDIRDGERFQGFPAGWTKAAESVAKKGSRWKLVGNAVSVPAAAWIGRRMRKPGKLLDFDVAPMRGHRYWPSAAWNVGDGRLTVAASEWPLRKASRRLDEFLSYKTTLLSPKATSGFLSRTRVAKLNFPPGFIKAVEKHLESISAL</sequence>
<keyword evidence="10" id="KW-1185">Reference proteome</keyword>
<dbReference type="GO" id="GO:0044027">
    <property type="term" value="P:negative regulation of gene expression via chromosomal CpG island methylation"/>
    <property type="evidence" value="ECO:0007669"/>
    <property type="project" value="TreeGrafter"/>
</dbReference>
<dbReference type="RefSeq" id="WP_220484297.1">
    <property type="nucleotide sequence ID" value="NZ_JACGXL010000001.1"/>
</dbReference>
<comment type="catalytic activity">
    <reaction evidence="5 8">
        <text>a 2'-deoxycytidine in DNA + S-adenosyl-L-methionine = a 5-methyl-2'-deoxycytidine in DNA + S-adenosyl-L-homocysteine + H(+)</text>
        <dbReference type="Rhea" id="RHEA:13681"/>
        <dbReference type="Rhea" id="RHEA-COMP:11369"/>
        <dbReference type="Rhea" id="RHEA-COMP:11370"/>
        <dbReference type="ChEBI" id="CHEBI:15378"/>
        <dbReference type="ChEBI" id="CHEBI:57856"/>
        <dbReference type="ChEBI" id="CHEBI:59789"/>
        <dbReference type="ChEBI" id="CHEBI:85452"/>
        <dbReference type="ChEBI" id="CHEBI:85454"/>
        <dbReference type="EC" id="2.1.1.37"/>
    </reaction>
</comment>
<dbReference type="PROSITE" id="PS51679">
    <property type="entry name" value="SAM_MT_C5"/>
    <property type="match status" value="1"/>
</dbReference>
<organism evidence="9 10">
    <name type="scientific">Dokdonella fugitiva</name>
    <dbReference type="NCBI Taxonomy" id="328517"/>
    <lineage>
        <taxon>Bacteria</taxon>
        <taxon>Pseudomonadati</taxon>
        <taxon>Pseudomonadota</taxon>
        <taxon>Gammaproteobacteria</taxon>
        <taxon>Lysobacterales</taxon>
        <taxon>Rhodanobacteraceae</taxon>
        <taxon>Dokdonella</taxon>
    </lineage>
</organism>
<dbReference type="InterPro" id="IPR029063">
    <property type="entry name" value="SAM-dependent_MTases_sf"/>
</dbReference>
<dbReference type="SUPFAM" id="SSF53335">
    <property type="entry name" value="S-adenosyl-L-methionine-dependent methyltransferases"/>
    <property type="match status" value="1"/>
</dbReference>
<dbReference type="PRINTS" id="PR00105">
    <property type="entry name" value="C5METTRFRASE"/>
</dbReference>
<dbReference type="GO" id="GO:0003677">
    <property type="term" value="F:DNA binding"/>
    <property type="evidence" value="ECO:0007669"/>
    <property type="project" value="TreeGrafter"/>
</dbReference>
<dbReference type="PANTHER" id="PTHR10629:SF50">
    <property type="entry name" value="DNA (CYTOSINE-5)-METHYLTRANSFERASE CMT3"/>
    <property type="match status" value="1"/>
</dbReference>
<keyword evidence="4" id="KW-0680">Restriction system</keyword>
<reference evidence="9 10" key="1">
    <citation type="submission" date="2020-07" db="EMBL/GenBank/DDBJ databases">
        <title>Genomic Encyclopedia of Type Strains, Phase IV (KMG-V): Genome sequencing to study the core and pangenomes of soil and plant-associated prokaryotes.</title>
        <authorList>
            <person name="Whitman W."/>
        </authorList>
    </citation>
    <scope>NUCLEOTIDE SEQUENCE [LARGE SCALE GENOMIC DNA]</scope>
    <source>
        <strain evidence="9 10">RH2WT43</strain>
    </source>
</reference>
<dbReference type="Proteomes" id="UP000550401">
    <property type="component" value="Unassembled WGS sequence"/>
</dbReference>
<evidence type="ECO:0000256" key="5">
    <source>
        <dbReference type="ARBA" id="ARBA00047422"/>
    </source>
</evidence>
<proteinExistence type="inferred from homology"/>
<comment type="similarity">
    <text evidence="6 7">Belongs to the class I-like SAM-binding methyltransferase superfamily. C5-methyltransferase family.</text>
</comment>
<dbReference type="GO" id="GO:0009307">
    <property type="term" value="P:DNA restriction-modification system"/>
    <property type="evidence" value="ECO:0007669"/>
    <property type="project" value="UniProtKB-KW"/>
</dbReference>
<dbReference type="InterPro" id="IPR050390">
    <property type="entry name" value="C5-Methyltransferase"/>
</dbReference>
<evidence type="ECO:0000256" key="4">
    <source>
        <dbReference type="ARBA" id="ARBA00022747"/>
    </source>
</evidence>
<evidence type="ECO:0000256" key="6">
    <source>
        <dbReference type="PROSITE-ProRule" id="PRU01016"/>
    </source>
</evidence>
<gene>
    <name evidence="9" type="ORF">FHW12_000921</name>
</gene>
<keyword evidence="2 6" id="KW-0808">Transferase</keyword>
<dbReference type="PANTHER" id="PTHR10629">
    <property type="entry name" value="CYTOSINE-SPECIFIC METHYLTRANSFERASE"/>
    <property type="match status" value="1"/>
</dbReference>
<keyword evidence="3 6" id="KW-0949">S-adenosyl-L-methionine</keyword>
<keyword evidence="1 6" id="KW-0489">Methyltransferase</keyword>
<dbReference type="Pfam" id="PF00145">
    <property type="entry name" value="DNA_methylase"/>
    <property type="match status" value="1"/>
</dbReference>
<feature type="active site" evidence="6">
    <location>
        <position position="107"/>
    </location>
</feature>
<dbReference type="NCBIfam" id="TIGR00675">
    <property type="entry name" value="dcm"/>
    <property type="match status" value="1"/>
</dbReference>
<dbReference type="GO" id="GO:0003886">
    <property type="term" value="F:DNA (cytosine-5-)-methyltransferase activity"/>
    <property type="evidence" value="ECO:0007669"/>
    <property type="project" value="UniProtKB-EC"/>
</dbReference>
<accession>A0A839F0S7</accession>
<evidence type="ECO:0000256" key="2">
    <source>
        <dbReference type="ARBA" id="ARBA00022679"/>
    </source>
</evidence>
<dbReference type="EMBL" id="JACGXL010000001">
    <property type="protein sequence ID" value="MBA8886730.1"/>
    <property type="molecule type" value="Genomic_DNA"/>
</dbReference>
<dbReference type="EC" id="2.1.1.37" evidence="8"/>
<comment type="caution">
    <text evidence="9">The sequence shown here is derived from an EMBL/GenBank/DDBJ whole genome shotgun (WGS) entry which is preliminary data.</text>
</comment>
<evidence type="ECO:0000256" key="7">
    <source>
        <dbReference type="RuleBase" id="RU000416"/>
    </source>
</evidence>
<dbReference type="InterPro" id="IPR018117">
    <property type="entry name" value="C5_DNA_meth_AS"/>
</dbReference>
<dbReference type="Gene3D" id="3.40.50.150">
    <property type="entry name" value="Vaccinia Virus protein VP39"/>
    <property type="match status" value="1"/>
</dbReference>
<dbReference type="AlphaFoldDB" id="A0A839F0S7"/>
<dbReference type="InterPro" id="IPR001525">
    <property type="entry name" value="C5_MeTfrase"/>
</dbReference>
<evidence type="ECO:0000313" key="10">
    <source>
        <dbReference type="Proteomes" id="UP000550401"/>
    </source>
</evidence>
<dbReference type="PROSITE" id="PS00094">
    <property type="entry name" value="C5_MTASE_1"/>
    <property type="match status" value="1"/>
</dbReference>
<evidence type="ECO:0000256" key="3">
    <source>
        <dbReference type="ARBA" id="ARBA00022691"/>
    </source>
</evidence>